<dbReference type="OrthoDB" id="7185280at2"/>
<name>A0A318N1H9_9PROT</name>
<gene>
    <name evidence="2" type="ORF">DK869_03705</name>
</gene>
<protein>
    <recommendedName>
        <fullName evidence="1">Glycosyltransferase 61 catalytic domain-containing protein</fullName>
    </recommendedName>
</protein>
<dbReference type="Proteomes" id="UP000247565">
    <property type="component" value="Unassembled WGS sequence"/>
</dbReference>
<evidence type="ECO:0000313" key="2">
    <source>
        <dbReference type="EMBL" id="PXZ00524.1"/>
    </source>
</evidence>
<accession>A0A318N1H9</accession>
<dbReference type="AlphaFoldDB" id="A0A318N1H9"/>
<comment type="caution">
    <text evidence="2">The sequence shown here is derived from an EMBL/GenBank/DDBJ whole genome shotgun (WGS) entry which is preliminary data.</text>
</comment>
<dbReference type="RefSeq" id="WP_110438667.1">
    <property type="nucleotide sequence ID" value="NZ_CP046393.1"/>
</dbReference>
<feature type="domain" description="Glycosyltransferase 61 catalytic" evidence="1">
    <location>
        <begin position="134"/>
        <end position="317"/>
    </location>
</feature>
<evidence type="ECO:0000313" key="3">
    <source>
        <dbReference type="Proteomes" id="UP000247565"/>
    </source>
</evidence>
<dbReference type="Pfam" id="PF04577">
    <property type="entry name" value="Glyco_transf_61"/>
    <property type="match status" value="1"/>
</dbReference>
<sequence>MNIKENCSIFTFRPPGVLKSSVNHSKRLRHPLIPAYERQNLNDLGFEIDPHNNNLNDILTYIPEGNLFLSILENAYFIIQEGFDGVVITNDLQLIDETLHFCKNQSLDQIKIDLNDAQLLEEIFLAFDPKWMQYDHWMGYCLSKSYLANLYTPTTMKIAIPEYRNNNIFIGNSISRELYDNTLEKAKLNSRTIFLKDGIYKAKKLALFHPNSHYPYDYFNFHDTRRIFNFINKNSQYKNDLPTNFLIATNQKNQSCFSDHFQSILTQTCNELNLPIIHLENMDWESQIALFSQAEFIIAPHCPELINLYFCQKDTTLLELTSFNKNKSSISCWPFLIASTNNINYCFIDMLKDNINIEFLKKTVRNIRAL</sequence>
<dbReference type="EMBL" id="QGLT01000002">
    <property type="protein sequence ID" value="PXZ00524.1"/>
    <property type="molecule type" value="Genomic_DNA"/>
</dbReference>
<proteinExistence type="predicted"/>
<reference evidence="2 3" key="1">
    <citation type="submission" date="2018-05" db="EMBL/GenBank/DDBJ databases">
        <title>Reference genomes for bee gut microbiota database.</title>
        <authorList>
            <person name="Ellegaard K.M."/>
        </authorList>
    </citation>
    <scope>NUCLEOTIDE SEQUENCE [LARGE SCALE GENOMIC DNA]</scope>
    <source>
        <strain evidence="2 3">ESL0284</strain>
    </source>
</reference>
<organism evidence="2 3">
    <name type="scientific">Commensalibacter melissae</name>
    <dbReference type="NCBI Taxonomy" id="2070537"/>
    <lineage>
        <taxon>Bacteria</taxon>
        <taxon>Pseudomonadati</taxon>
        <taxon>Pseudomonadota</taxon>
        <taxon>Alphaproteobacteria</taxon>
        <taxon>Acetobacterales</taxon>
        <taxon>Acetobacteraceae</taxon>
    </lineage>
</organism>
<dbReference type="GO" id="GO:0016757">
    <property type="term" value="F:glycosyltransferase activity"/>
    <property type="evidence" value="ECO:0007669"/>
    <property type="project" value="InterPro"/>
</dbReference>
<keyword evidence="3" id="KW-1185">Reference proteome</keyword>
<evidence type="ECO:0000259" key="1">
    <source>
        <dbReference type="Pfam" id="PF04577"/>
    </source>
</evidence>
<dbReference type="InterPro" id="IPR049625">
    <property type="entry name" value="Glyco_transf_61_cat"/>
</dbReference>